<evidence type="ECO:0000256" key="1">
    <source>
        <dbReference type="ARBA" id="ARBA00010605"/>
    </source>
</evidence>
<dbReference type="SUPFAM" id="SSF55658">
    <property type="entry name" value="L9 N-domain-like"/>
    <property type="match status" value="1"/>
</dbReference>
<evidence type="ECO:0000256" key="4">
    <source>
        <dbReference type="SAM" id="Phobius"/>
    </source>
</evidence>
<name>A0AAV4LMR0_BABCB</name>
<keyword evidence="2 6" id="KW-0689">Ribosomal protein</keyword>
<reference evidence="6 7" key="1">
    <citation type="submission" date="2021-06" db="EMBL/GenBank/DDBJ databases">
        <title>Genome sequence of Babesia caballi.</title>
        <authorList>
            <person name="Yamagishi J."/>
            <person name="Kidaka T."/>
            <person name="Ochi A."/>
        </authorList>
    </citation>
    <scope>NUCLEOTIDE SEQUENCE [LARGE SCALE GENOMIC DNA]</scope>
    <source>
        <strain evidence="6">USDA-D6B2</strain>
    </source>
</reference>
<sequence length="267" mass="28731">MIATSWHAHIATGQGATGRGNVRTSTSLVAGFAVIAVVLGAALGPADAVGVRHRVRGASTAHAGVGFPNRETAYVTPPTLSDAGGRPASLSAHRWNYTRVTLLKDTPHVGSKGDVAIVNRNYAFNYLVPFGFARYTTRAELVGITLDKDYKEALLNVRKASAMHLKTRLGTDTVLHFETPAAAAGSDALLAPLLPIHIIDKMREKKLLIVLDMLREQDVKILTEDGVISTFGVHRVLLNVDPEIEIQITADVKEQPVDTSFLKDVVL</sequence>
<protein>
    <submittedName>
        <fullName evidence="6">Ribosomal protein L9</fullName>
    </submittedName>
</protein>
<dbReference type="InterPro" id="IPR009027">
    <property type="entry name" value="Ribosomal_bL9/RNase_H1_N"/>
</dbReference>
<gene>
    <name evidence="6" type="ORF">BcabD6B2_01400</name>
</gene>
<evidence type="ECO:0000313" key="6">
    <source>
        <dbReference type="EMBL" id="GIX60705.1"/>
    </source>
</evidence>
<dbReference type="EMBL" id="BPLF01000001">
    <property type="protein sequence ID" value="GIX60705.1"/>
    <property type="molecule type" value="Genomic_DNA"/>
</dbReference>
<evidence type="ECO:0000256" key="3">
    <source>
        <dbReference type="ARBA" id="ARBA00023274"/>
    </source>
</evidence>
<evidence type="ECO:0000256" key="2">
    <source>
        <dbReference type="ARBA" id="ARBA00022980"/>
    </source>
</evidence>
<evidence type="ECO:0000259" key="5">
    <source>
        <dbReference type="Pfam" id="PF01281"/>
    </source>
</evidence>
<dbReference type="PANTHER" id="PTHR21368">
    <property type="entry name" value="50S RIBOSOMAL PROTEIN L9"/>
    <property type="match status" value="1"/>
</dbReference>
<dbReference type="GO" id="GO:1990904">
    <property type="term" value="C:ribonucleoprotein complex"/>
    <property type="evidence" value="ECO:0007669"/>
    <property type="project" value="UniProtKB-KW"/>
</dbReference>
<dbReference type="Gene3D" id="3.40.5.10">
    <property type="entry name" value="Ribosomal protein L9, N-terminal domain"/>
    <property type="match status" value="1"/>
</dbReference>
<dbReference type="Proteomes" id="UP001497744">
    <property type="component" value="Unassembled WGS sequence"/>
</dbReference>
<keyword evidence="4" id="KW-0812">Transmembrane</keyword>
<keyword evidence="7" id="KW-1185">Reference proteome</keyword>
<dbReference type="InterPro" id="IPR000244">
    <property type="entry name" value="Ribosomal_bL9"/>
</dbReference>
<dbReference type="InterPro" id="IPR036935">
    <property type="entry name" value="Ribosomal_bL9_N_sf"/>
</dbReference>
<accession>A0AAV4LMR0</accession>
<dbReference type="RefSeq" id="XP_067712776.1">
    <property type="nucleotide sequence ID" value="XM_067856675.1"/>
</dbReference>
<keyword evidence="4" id="KW-0472">Membrane</keyword>
<comment type="similarity">
    <text evidence="1">Belongs to the bacterial ribosomal protein bL9 family.</text>
</comment>
<dbReference type="GO" id="GO:0003735">
    <property type="term" value="F:structural constituent of ribosome"/>
    <property type="evidence" value="ECO:0007669"/>
    <property type="project" value="InterPro"/>
</dbReference>
<evidence type="ECO:0000313" key="7">
    <source>
        <dbReference type="Proteomes" id="UP001497744"/>
    </source>
</evidence>
<dbReference type="GO" id="GO:0006412">
    <property type="term" value="P:translation"/>
    <property type="evidence" value="ECO:0007669"/>
    <property type="project" value="InterPro"/>
</dbReference>
<dbReference type="GeneID" id="94192188"/>
<dbReference type="GO" id="GO:0005840">
    <property type="term" value="C:ribosome"/>
    <property type="evidence" value="ECO:0007669"/>
    <property type="project" value="UniProtKB-KW"/>
</dbReference>
<feature type="transmembrane region" description="Helical" evidence="4">
    <location>
        <begin position="28"/>
        <end position="46"/>
    </location>
</feature>
<dbReference type="InterPro" id="IPR020070">
    <property type="entry name" value="Ribosomal_bL9_N"/>
</dbReference>
<feature type="domain" description="Ribosomal protein L9" evidence="5">
    <location>
        <begin position="99"/>
        <end position="141"/>
    </location>
</feature>
<dbReference type="AlphaFoldDB" id="A0AAV4LMR0"/>
<comment type="caution">
    <text evidence="6">The sequence shown here is derived from an EMBL/GenBank/DDBJ whole genome shotgun (WGS) entry which is preliminary data.</text>
</comment>
<proteinExistence type="inferred from homology"/>
<keyword evidence="3" id="KW-0687">Ribonucleoprotein</keyword>
<keyword evidence="4" id="KW-1133">Transmembrane helix</keyword>
<organism evidence="6 7">
    <name type="scientific">Babesia caballi</name>
    <dbReference type="NCBI Taxonomy" id="5871"/>
    <lineage>
        <taxon>Eukaryota</taxon>
        <taxon>Sar</taxon>
        <taxon>Alveolata</taxon>
        <taxon>Apicomplexa</taxon>
        <taxon>Aconoidasida</taxon>
        <taxon>Piroplasmida</taxon>
        <taxon>Babesiidae</taxon>
        <taxon>Babesia</taxon>
    </lineage>
</organism>
<dbReference type="Pfam" id="PF01281">
    <property type="entry name" value="Ribosomal_L9_N"/>
    <property type="match status" value="1"/>
</dbReference>